<dbReference type="AlphaFoldDB" id="A0A0M3IX58"/>
<dbReference type="GO" id="GO:0005886">
    <property type="term" value="C:plasma membrane"/>
    <property type="evidence" value="ECO:0007669"/>
    <property type="project" value="TreeGrafter"/>
</dbReference>
<dbReference type="InterPro" id="IPR051281">
    <property type="entry name" value="Dual-spec_lipid-protein_phosph"/>
</dbReference>
<dbReference type="SUPFAM" id="SSF52799">
    <property type="entry name" value="(Phosphotyrosine protein) phosphatases II"/>
    <property type="match status" value="1"/>
</dbReference>
<sequence length="130" mass="15208">MICAYLVYINFYLSPRQNMDYYSIVRTVNNKGVTIPSQRRYVYYFSHLRKRNLNYMPLRCELIGVYFEKPPRLNGWSLSSLPFFANFVLSTIVEGSFPWRGVGEGGRRSFLGSSECEDSGREMEKDIFAQ</sequence>
<evidence type="ECO:0000313" key="1">
    <source>
        <dbReference type="Proteomes" id="UP000036681"/>
    </source>
</evidence>
<dbReference type="GO" id="GO:0046856">
    <property type="term" value="P:phosphatidylinositol dephosphorylation"/>
    <property type="evidence" value="ECO:0007669"/>
    <property type="project" value="TreeGrafter"/>
</dbReference>
<dbReference type="GO" id="GO:0051896">
    <property type="term" value="P:regulation of phosphatidylinositol 3-kinase/protein kinase B signal transduction"/>
    <property type="evidence" value="ECO:0007669"/>
    <property type="project" value="TreeGrafter"/>
</dbReference>
<reference evidence="2" key="1">
    <citation type="submission" date="2017-02" db="UniProtKB">
        <authorList>
            <consortium name="WormBaseParasite"/>
        </authorList>
    </citation>
    <scope>IDENTIFICATION</scope>
</reference>
<dbReference type="WBParaSite" id="ALUE_0002333601-mRNA-1">
    <property type="protein sequence ID" value="ALUE_0002333601-mRNA-1"/>
    <property type="gene ID" value="ALUE_0002333601"/>
</dbReference>
<dbReference type="GO" id="GO:0008285">
    <property type="term" value="P:negative regulation of cell population proliferation"/>
    <property type="evidence" value="ECO:0007669"/>
    <property type="project" value="TreeGrafter"/>
</dbReference>
<proteinExistence type="predicted"/>
<evidence type="ECO:0000313" key="2">
    <source>
        <dbReference type="WBParaSite" id="ALUE_0002333601-mRNA-1"/>
    </source>
</evidence>
<dbReference type="InterPro" id="IPR029021">
    <property type="entry name" value="Prot-tyrosine_phosphatase-like"/>
</dbReference>
<dbReference type="GO" id="GO:0005829">
    <property type="term" value="C:cytosol"/>
    <property type="evidence" value="ECO:0007669"/>
    <property type="project" value="TreeGrafter"/>
</dbReference>
<protein>
    <submittedName>
        <fullName evidence="2">Uncharacterized protein</fullName>
    </submittedName>
</protein>
<dbReference type="GO" id="GO:0016314">
    <property type="term" value="F:phosphatidylinositol-3,4,5-trisphosphate 3-phosphatase activity"/>
    <property type="evidence" value="ECO:0007669"/>
    <property type="project" value="TreeGrafter"/>
</dbReference>
<keyword evidence="1" id="KW-1185">Reference proteome</keyword>
<dbReference type="GO" id="GO:0005634">
    <property type="term" value="C:nucleus"/>
    <property type="evidence" value="ECO:0007669"/>
    <property type="project" value="TreeGrafter"/>
</dbReference>
<name>A0A0M3IX58_ASCLU</name>
<dbReference type="PANTHER" id="PTHR12305">
    <property type="entry name" value="PHOSPHATASE WITH HOMOLOGY TO TENSIN"/>
    <property type="match status" value="1"/>
</dbReference>
<dbReference type="GO" id="GO:0042995">
    <property type="term" value="C:cell projection"/>
    <property type="evidence" value="ECO:0007669"/>
    <property type="project" value="TreeGrafter"/>
</dbReference>
<dbReference type="Gene3D" id="3.90.190.10">
    <property type="entry name" value="Protein tyrosine phosphatase superfamily"/>
    <property type="match status" value="1"/>
</dbReference>
<dbReference type="GO" id="GO:0048870">
    <property type="term" value="P:cell motility"/>
    <property type="evidence" value="ECO:0007669"/>
    <property type="project" value="TreeGrafter"/>
</dbReference>
<dbReference type="GO" id="GO:0043491">
    <property type="term" value="P:phosphatidylinositol 3-kinase/protein kinase B signal transduction"/>
    <property type="evidence" value="ECO:0007669"/>
    <property type="project" value="TreeGrafter"/>
</dbReference>
<accession>A0A0M3IX58</accession>
<organism evidence="1 2">
    <name type="scientific">Ascaris lumbricoides</name>
    <name type="common">Giant roundworm</name>
    <dbReference type="NCBI Taxonomy" id="6252"/>
    <lineage>
        <taxon>Eukaryota</taxon>
        <taxon>Metazoa</taxon>
        <taxon>Ecdysozoa</taxon>
        <taxon>Nematoda</taxon>
        <taxon>Chromadorea</taxon>
        <taxon>Rhabditida</taxon>
        <taxon>Spirurina</taxon>
        <taxon>Ascaridomorpha</taxon>
        <taxon>Ascaridoidea</taxon>
        <taxon>Ascarididae</taxon>
        <taxon>Ascaris</taxon>
    </lineage>
</organism>
<dbReference type="PANTHER" id="PTHR12305:SF81">
    <property type="entry name" value="PHOSPHATIDYLINOSITOL 3,4,5-TRISPHOSPHATE 3-PHOSPHATASE AND DUAL-SPECIFICITY PROTEIN PHOSPHATASE PTEN"/>
    <property type="match status" value="1"/>
</dbReference>
<dbReference type="Proteomes" id="UP000036681">
    <property type="component" value="Unplaced"/>
</dbReference>
<dbReference type="GO" id="GO:0004725">
    <property type="term" value="F:protein tyrosine phosphatase activity"/>
    <property type="evidence" value="ECO:0007669"/>
    <property type="project" value="TreeGrafter"/>
</dbReference>